<accession>A0ABR6EHV6</accession>
<evidence type="ECO:0000313" key="2">
    <source>
        <dbReference type="EMBL" id="MBB1244927.1"/>
    </source>
</evidence>
<dbReference type="GO" id="GO:0016787">
    <property type="term" value="F:hydrolase activity"/>
    <property type="evidence" value="ECO:0007669"/>
    <property type="project" value="UniProtKB-KW"/>
</dbReference>
<reference evidence="3" key="1">
    <citation type="journal article" date="2020" name="Syst. Appl. Microbiol.">
        <title>Streptomyces alkaliterrae sp. nov., isolated from an alkaline soil, and emended descriptions of Streptomyces alkaliphilus, Streptomyces calidiresistens and Streptomyces durbertensis.</title>
        <authorList>
            <person name="Swiecimska M."/>
            <person name="Golinska P."/>
            <person name="Nouioui I."/>
            <person name="Wypij M."/>
            <person name="Rai M."/>
            <person name="Sangal V."/>
            <person name="Goodfellow M."/>
        </authorList>
    </citation>
    <scope>NUCLEOTIDE SEQUENCE [LARGE SCALE GENOMIC DNA]</scope>
    <source>
        <strain evidence="3">DSM 104538</strain>
    </source>
</reference>
<dbReference type="EMBL" id="WMLF01000212">
    <property type="protein sequence ID" value="MBB1244927.1"/>
    <property type="molecule type" value="Genomic_DNA"/>
</dbReference>
<dbReference type="InterPro" id="IPR042172">
    <property type="entry name" value="Adenosylhomocyst_ase-like_sf"/>
</dbReference>
<dbReference type="SUPFAM" id="SSF51735">
    <property type="entry name" value="NAD(P)-binding Rossmann-fold domains"/>
    <property type="match status" value="1"/>
</dbReference>
<dbReference type="RefSeq" id="WP_182856268.1">
    <property type="nucleotide sequence ID" value="NZ_WMLF01000212.1"/>
</dbReference>
<dbReference type="SMART" id="SM00997">
    <property type="entry name" value="AdoHcyase_NAD"/>
    <property type="match status" value="1"/>
</dbReference>
<protein>
    <submittedName>
        <fullName evidence="2">S-adenosyl-L-homocysteine hydrolase</fullName>
    </submittedName>
</protein>
<name>A0ABR6EHV6_9ACTN</name>
<gene>
    <name evidence="2" type="ORF">GL263_15330</name>
</gene>
<keyword evidence="2" id="KW-0378">Hydrolase</keyword>
<feature type="domain" description="S-adenosyl-L-homocysteine hydrolase NAD binding" evidence="1">
    <location>
        <begin position="298"/>
        <end position="456"/>
    </location>
</feature>
<proteinExistence type="predicted"/>
<evidence type="ECO:0000313" key="3">
    <source>
        <dbReference type="Proteomes" id="UP000766698"/>
    </source>
</evidence>
<dbReference type="InterPro" id="IPR036291">
    <property type="entry name" value="NAD(P)-bd_dom_sf"/>
</dbReference>
<dbReference type="Pfam" id="PF00670">
    <property type="entry name" value="AdoHcyase_NAD"/>
    <property type="match status" value="1"/>
</dbReference>
<dbReference type="Gene3D" id="3.40.50.720">
    <property type="entry name" value="NAD(P)-binding Rossmann-like Domain"/>
    <property type="match status" value="1"/>
</dbReference>
<dbReference type="Proteomes" id="UP000766698">
    <property type="component" value="Unassembled WGS sequence"/>
</dbReference>
<organism evidence="2 3">
    <name type="scientific">Streptomyces durbertensis</name>
    <dbReference type="NCBI Taxonomy" id="2448886"/>
    <lineage>
        <taxon>Bacteria</taxon>
        <taxon>Bacillati</taxon>
        <taxon>Actinomycetota</taxon>
        <taxon>Actinomycetes</taxon>
        <taxon>Kitasatosporales</taxon>
        <taxon>Streptomycetaceae</taxon>
        <taxon>Streptomyces</taxon>
    </lineage>
</organism>
<keyword evidence="3" id="KW-1185">Reference proteome</keyword>
<sequence>MDTSSPLTGSGPVPWTVLRGPATPERLRKIAQQIADQHHLTAEPGSDTVRLTSPNGARLHLRWKPLAPQPPRTLGHQTPPPPSLEVLIDAEPGADAEILGELHTHLADALLPYTPSELATITSAMPLVHRYSEPDRAFDGWALLFRDHYLEHSVGFLLGMERAGIPTAWIYALDKGDRTAGRDHIHATLRARGYRTGLLDNTAINNPKTHADALATATAPIDTFLDAAHAAGRRVLVIDDGGLLACGYGAAAAHRRADAALELTVSGVKRINAAGPLGIPVLNLARSQVKTLLGYREIADSCLRRLRTLLPDRKLIGRPVLLLGYGTLGSRLAAYLRALGCRVTVVDTSLPALIDAAETGFHTHCTAAEALDATRPMLVIGTTGETALTETDLLHLADGTILAPFATRDFSVLTTDPETYDATEIPGVGIRYRLSPSRTVTLLGNGRSANLFEDDSIPPECYDAYRAGTLIAARHLCADPHRVPAGLHTRPADEAITNAGLFEAYYNLYAAPTTH</sequence>
<evidence type="ECO:0000259" key="1">
    <source>
        <dbReference type="SMART" id="SM00997"/>
    </source>
</evidence>
<feature type="non-terminal residue" evidence="2">
    <location>
        <position position="515"/>
    </location>
</feature>
<dbReference type="InterPro" id="IPR015878">
    <property type="entry name" value="Ado_hCys_hydrolase_NAD-bd"/>
</dbReference>
<dbReference type="Gene3D" id="3.40.50.1480">
    <property type="entry name" value="Adenosylhomocysteinase-like"/>
    <property type="match status" value="1"/>
</dbReference>
<comment type="caution">
    <text evidence="2">The sequence shown here is derived from an EMBL/GenBank/DDBJ whole genome shotgun (WGS) entry which is preliminary data.</text>
</comment>